<dbReference type="KEGG" id="lrs:PX52LOC_03186"/>
<feature type="transmembrane region" description="Helical" evidence="1">
    <location>
        <begin position="12"/>
        <end position="34"/>
    </location>
</feature>
<feature type="transmembrane region" description="Helical" evidence="1">
    <location>
        <begin position="126"/>
        <end position="145"/>
    </location>
</feature>
<accession>A0A5C1ADZ9</accession>
<dbReference type="PANTHER" id="PTHR34512">
    <property type="entry name" value="CELL SURFACE PROTEIN"/>
    <property type="match status" value="1"/>
</dbReference>
<keyword evidence="1" id="KW-0812">Transmembrane</keyword>
<dbReference type="Gene3D" id="2.40.10.480">
    <property type="match status" value="1"/>
</dbReference>
<dbReference type="Pfam" id="PF13360">
    <property type="entry name" value="PQQ_2"/>
    <property type="match status" value="1"/>
</dbReference>
<dbReference type="AlphaFoldDB" id="A0A5C1ADZ9"/>
<dbReference type="RefSeq" id="WP_149111002.1">
    <property type="nucleotide sequence ID" value="NZ_CP042425.1"/>
</dbReference>
<evidence type="ECO:0000313" key="3">
    <source>
        <dbReference type="EMBL" id="QEL16246.1"/>
    </source>
</evidence>
<proteinExistence type="predicted"/>
<evidence type="ECO:0000256" key="1">
    <source>
        <dbReference type="SAM" id="Phobius"/>
    </source>
</evidence>
<dbReference type="PANTHER" id="PTHR34512:SF30">
    <property type="entry name" value="OUTER MEMBRANE PROTEIN ASSEMBLY FACTOR BAMB"/>
    <property type="match status" value="1"/>
</dbReference>
<dbReference type="OrthoDB" id="7051554at2"/>
<feature type="transmembrane region" description="Helical" evidence="1">
    <location>
        <begin position="68"/>
        <end position="88"/>
    </location>
</feature>
<dbReference type="Gene3D" id="2.130.10.10">
    <property type="entry name" value="YVTN repeat-like/Quinoprotein amine dehydrogenase"/>
    <property type="match status" value="1"/>
</dbReference>
<name>A0A5C1ADZ9_9BACT</name>
<dbReference type="InterPro" id="IPR011047">
    <property type="entry name" value="Quinoprotein_ADH-like_sf"/>
</dbReference>
<gene>
    <name evidence="3" type="ORF">PX52LOC_03186</name>
</gene>
<feature type="domain" description="Pyrrolo-quinoline quinone repeat" evidence="2">
    <location>
        <begin position="217"/>
        <end position="362"/>
    </location>
</feature>
<keyword evidence="1" id="KW-0472">Membrane</keyword>
<protein>
    <submittedName>
        <fullName evidence="3">Alcohol dehydrogenase</fullName>
    </submittedName>
</protein>
<dbReference type="SUPFAM" id="SSF50998">
    <property type="entry name" value="Quinoprotein alcohol dehydrogenase-like"/>
    <property type="match status" value="1"/>
</dbReference>
<dbReference type="Proteomes" id="UP000324974">
    <property type="component" value="Chromosome"/>
</dbReference>
<feature type="transmembrane region" description="Helical" evidence="1">
    <location>
        <begin position="94"/>
        <end position="114"/>
    </location>
</feature>
<evidence type="ECO:0000259" key="2">
    <source>
        <dbReference type="Pfam" id="PF13360"/>
    </source>
</evidence>
<keyword evidence="4" id="KW-1185">Reference proteome</keyword>
<keyword evidence="1" id="KW-1133">Transmembrane helix</keyword>
<feature type="transmembrane region" description="Helical" evidence="1">
    <location>
        <begin position="40"/>
        <end position="61"/>
    </location>
</feature>
<sequence length="576" mass="61134">MSTTTDDRWPVRVWFGLLILAAIAAAWTMTSWLAPRSLANMIAIVASPLLGAVAVVGWWVFAAGVRGSFRWAVPALVLVPLVTLAVTVHKGNELVVAIYGLIAALVVWIGWLAVSVPLPVAVRRGGLLVLLAGLWVVVGMVKVNGTDADVVPYLRWRWQPSDEDLFLAEKPAASVPASTAKPVEVGPGDWPGFRGAKRDAVVTGAKLDSDWATRPPELVWKKRVGPGWGSFALAGGRLFTQEQRGPDEAVVCYDAATGAEVWEFKTPGRFEETISGAGPRATPTVHGTKVYAQGANGRVHRLDAATGKLDWTADVVAAGGTLPQWGFAASPLVTDGLVIVYAGGGPGKGTVAFRAETGEFTWIAGNAKHGYASAHPADFGGVPQALVVSDYGLEAFRPADGVKLWEHVWPVGGGGNRSTQPLVVSDTDVVIGTGVGGDQGVRRLRVTKAGDAWDVQTVWSTRGARPYFNDGVAFGGHFYGFDDGRFCCVDLADGRQLWKDTGYGHGQVVALADQGLLLVQAERGAVALVEANPAEFNELAKVPALTGKTWNHPVLAHGCLYLRNGQEAACYRLPMK</sequence>
<evidence type="ECO:0000313" key="4">
    <source>
        <dbReference type="Proteomes" id="UP000324974"/>
    </source>
</evidence>
<organism evidence="3 4">
    <name type="scientific">Limnoglobus roseus</name>
    <dbReference type="NCBI Taxonomy" id="2598579"/>
    <lineage>
        <taxon>Bacteria</taxon>
        <taxon>Pseudomonadati</taxon>
        <taxon>Planctomycetota</taxon>
        <taxon>Planctomycetia</taxon>
        <taxon>Gemmatales</taxon>
        <taxon>Gemmataceae</taxon>
        <taxon>Limnoglobus</taxon>
    </lineage>
</organism>
<reference evidence="4" key="1">
    <citation type="submission" date="2019-08" db="EMBL/GenBank/DDBJ databases">
        <title>Limnoglobus roseus gen. nov., sp. nov., a novel freshwater planctomycete with a giant genome from the family Gemmataceae.</title>
        <authorList>
            <person name="Kulichevskaya I.S."/>
            <person name="Naumoff D.G."/>
            <person name="Miroshnikov K."/>
            <person name="Ivanova A."/>
            <person name="Philippov D.A."/>
            <person name="Hakobyan A."/>
            <person name="Rijpstra I.C."/>
            <person name="Sinninghe Damste J.S."/>
            <person name="Liesack W."/>
            <person name="Dedysh S.N."/>
        </authorList>
    </citation>
    <scope>NUCLEOTIDE SEQUENCE [LARGE SCALE GENOMIC DNA]</scope>
    <source>
        <strain evidence="4">PX52</strain>
    </source>
</reference>
<dbReference type="InterPro" id="IPR002372">
    <property type="entry name" value="PQQ_rpt_dom"/>
</dbReference>
<dbReference type="EMBL" id="CP042425">
    <property type="protein sequence ID" value="QEL16246.1"/>
    <property type="molecule type" value="Genomic_DNA"/>
</dbReference>
<dbReference type="InterPro" id="IPR015943">
    <property type="entry name" value="WD40/YVTN_repeat-like_dom_sf"/>
</dbReference>